<dbReference type="GO" id="GO:0005524">
    <property type="term" value="F:ATP binding"/>
    <property type="evidence" value="ECO:0007669"/>
    <property type="project" value="UniProtKB-UniRule"/>
</dbReference>
<dbReference type="PROSITE" id="PS50011">
    <property type="entry name" value="PROTEIN_KINASE_DOM"/>
    <property type="match status" value="1"/>
</dbReference>
<feature type="binding site" evidence="1">
    <location>
        <position position="60"/>
    </location>
    <ligand>
        <name>ATP</name>
        <dbReference type="ChEBI" id="CHEBI:30616"/>
    </ligand>
</feature>
<evidence type="ECO:0000313" key="3">
    <source>
        <dbReference type="EMBL" id="PIO53111.1"/>
    </source>
</evidence>
<dbReference type="InterPro" id="IPR017441">
    <property type="entry name" value="Protein_kinase_ATP_BS"/>
</dbReference>
<keyword evidence="4" id="KW-1185">Reference proteome</keyword>
<sequence>MISARKTRHRSRRPSKSIPMLPFGTLIQGKYELQQVLGAGGYGQIFKAYDSNKNLHVAVKIMQKKHEPQRMILEQQILFALKGHPEFPQL</sequence>
<keyword evidence="1" id="KW-0067">ATP-binding</keyword>
<dbReference type="GO" id="GO:0004672">
    <property type="term" value="F:protein kinase activity"/>
    <property type="evidence" value="ECO:0007669"/>
    <property type="project" value="InterPro"/>
</dbReference>
<evidence type="ECO:0000313" key="4">
    <source>
        <dbReference type="Proteomes" id="UP000230423"/>
    </source>
</evidence>
<evidence type="ECO:0000256" key="1">
    <source>
        <dbReference type="PROSITE-ProRule" id="PRU10141"/>
    </source>
</evidence>
<dbReference type="EMBL" id="KZ419038">
    <property type="protein sequence ID" value="PIO53111.1"/>
    <property type="molecule type" value="Genomic_DNA"/>
</dbReference>
<name>A0A2G9T587_TELCI</name>
<accession>A0A2G9T587</accession>
<proteinExistence type="predicted"/>
<dbReference type="AlphaFoldDB" id="A0A2G9T587"/>
<dbReference type="InterPro" id="IPR000719">
    <property type="entry name" value="Prot_kinase_dom"/>
</dbReference>
<keyword evidence="1" id="KW-0547">Nucleotide-binding</keyword>
<reference evidence="3 4" key="1">
    <citation type="submission" date="2015-09" db="EMBL/GenBank/DDBJ databases">
        <title>Draft genome of the parasitic nematode Teladorsagia circumcincta isolate WARC Sus (inbred).</title>
        <authorList>
            <person name="Mitreva M."/>
        </authorList>
    </citation>
    <scope>NUCLEOTIDE SEQUENCE [LARGE SCALE GENOMIC DNA]</scope>
    <source>
        <strain evidence="3 4">S</strain>
    </source>
</reference>
<dbReference type="SUPFAM" id="SSF56112">
    <property type="entry name" value="Protein kinase-like (PK-like)"/>
    <property type="match status" value="1"/>
</dbReference>
<organism evidence="3 4">
    <name type="scientific">Teladorsagia circumcincta</name>
    <name type="common">Brown stomach worm</name>
    <name type="synonym">Ostertagia circumcincta</name>
    <dbReference type="NCBI Taxonomy" id="45464"/>
    <lineage>
        <taxon>Eukaryota</taxon>
        <taxon>Metazoa</taxon>
        <taxon>Ecdysozoa</taxon>
        <taxon>Nematoda</taxon>
        <taxon>Chromadorea</taxon>
        <taxon>Rhabditida</taxon>
        <taxon>Rhabditina</taxon>
        <taxon>Rhabditomorpha</taxon>
        <taxon>Strongyloidea</taxon>
        <taxon>Trichostrongylidae</taxon>
        <taxon>Teladorsagia</taxon>
    </lineage>
</organism>
<dbReference type="Proteomes" id="UP000230423">
    <property type="component" value="Unassembled WGS sequence"/>
</dbReference>
<dbReference type="OrthoDB" id="5979581at2759"/>
<protein>
    <recommendedName>
        <fullName evidence="2">Protein kinase domain-containing protein</fullName>
    </recommendedName>
</protein>
<evidence type="ECO:0000259" key="2">
    <source>
        <dbReference type="PROSITE" id="PS50011"/>
    </source>
</evidence>
<dbReference type="Gene3D" id="3.30.200.20">
    <property type="entry name" value="Phosphorylase Kinase, domain 1"/>
    <property type="match status" value="1"/>
</dbReference>
<gene>
    <name evidence="3" type="ORF">TELCIR_25569</name>
</gene>
<dbReference type="PROSITE" id="PS00107">
    <property type="entry name" value="PROTEIN_KINASE_ATP"/>
    <property type="match status" value="1"/>
</dbReference>
<feature type="domain" description="Protein kinase" evidence="2">
    <location>
        <begin position="31"/>
        <end position="90"/>
    </location>
</feature>
<dbReference type="InterPro" id="IPR011009">
    <property type="entry name" value="Kinase-like_dom_sf"/>
</dbReference>
<feature type="non-terminal residue" evidence="3">
    <location>
        <position position="90"/>
    </location>
</feature>